<feature type="compositionally biased region" description="Basic residues" evidence="5">
    <location>
        <begin position="2592"/>
        <end position="2610"/>
    </location>
</feature>
<dbReference type="EC" id="2.7.-.-" evidence="4"/>
<feature type="compositionally biased region" description="Basic residues" evidence="5">
    <location>
        <begin position="3003"/>
        <end position="3014"/>
    </location>
</feature>
<keyword evidence="3 4" id="KW-0418">Kinase</keyword>
<evidence type="ECO:0000256" key="5">
    <source>
        <dbReference type="SAM" id="MobiDB-lite"/>
    </source>
</evidence>
<feature type="compositionally biased region" description="Polar residues" evidence="5">
    <location>
        <begin position="884"/>
        <end position="894"/>
    </location>
</feature>
<feature type="region of interest" description="Disordered" evidence="5">
    <location>
        <begin position="2480"/>
        <end position="2570"/>
    </location>
</feature>
<sequence>MNIIEAYRHQVGGHSRLMKPRDSSKVYKPLIENEYRFYEKLSALGASNAESGPLHILKKFVPHYYGVTEVCLRAEFQKVEDPPGAIRTPLPDSNEPVAAASAAPSAAAAATKGSSERPREAAGAAEQGRRAEAAAPGDQELQVSRTPAAARQWEAAAGGKGSQSAVGSGCGSAEPVEDGGGESRKRSTNHRDDHRRATDHGCAFEPLKALAERDNDALLTGLQWSLTSPLPSSSEVSSLLSRPSSCAPSSLYAQASSEPAIPAPSSPLASATSASSSASASSSSPASSASLSSSSSSSSASSASSAAASSAVKSERGSTVSGQLRHIVLEDLVYGFKKPCVLDIKMGKRQRKVGASPEKEKRQLEKSLKTTSHELGFRLCGCQYYNKKTDTLCYRDKYWGRKLTKEKVPNAIRQWFWNGSTLYVELIPVLLEKLDMFYSCVAQLKHYRFWSSSLLLVYDGGLCDPEERKNSLDIRMIDFANTIYLRDNPAPDEEYLFGLRNLIGGLHALLTYVAAGPPDACMQPPPWPSSPQPSSAATKAALCLSAASLSAASVSPAAVSAATPSTQASGSSRSQGTTGARDPERARRDGPETHSTAAGGHTKADDACRLPALTRRRTGELLTPGGGPPVSWKSEVPAGASPATKDREAEDPKISGTRKLRSGSSQSSSSSFSYSRRPLSTAERVRRSHEARGRHDEENGEDEQVDGRDAVLDRRAEDVALAKQSRRQEAASSLRQDSKHRSEHGLREKDRSHEASVEQEGYTSGAPFTANVPAYDRREKRRSGRTPDSSAVRVHQPPVQARTEPATSPSSCGPVVELRPRLPSQREAPLPHPADIETPPGRRSSALAASESDTWGREGCDEVARSEVWSRKAEVYEERIPTRSPASRQSAATSETERVHSYLQLYAARARRRGDKDVERDPPQGDVCTPKVSGAAPPGVGGTTPSARGPRPAAARSGAATPLPPPSAHVSASPSDRSRMPELMGKPLNARDASPPPQSFSMRAAAAATRGEATRESAHRRRLARGAATGRQRRRRRDRAFESGACLRQGAAGVGGGLCWRKKSEPSPLPPRRRLDAAAPTLEVPEAAASRLPSPSPAELAPSGDAFSASSRVASESAAAPPYVFDASDEESRPAPPPPAEADVFAEPEAAPGSSGTAFRVAGSPAARSVSPTASPAISIFYRPERELLSILETHSRDAAHARSGGQDGAVRTPGAEGETTHAEPRRQPPHRAVAEKQTGEESGQQHRGHVEKRSGGAGDIPVPAERADTRCAGERSRAAPPSEAREAEEAASRRAAEERTRLSPGQATAATEGEADWGWTREAKAVRVAPSDPQEREQSPDIETKTKYRAHEGRAEPRVAEAERAEAPVVAAGESAATAGIAPDTNATGDERGDAAALASEPEGLKWRKASGALGRQAVAGAERGEGEEGTTKGCRGDESEASLGHQRVCTESDTLAEERPRNNEPSRGWAAALDAFAAARAPQAQGAQTRLDGEREAAPQRRDETLSSRQAPNEAPSTPHLASQLAWERGYPPREGQVREETPARAGAVSRAPQEGQATSPLPKCKADSQVPGATRPRDGEEAGGGCEAAEVQNERDRTAAEADGITEARDGRSRRAPAASPHRLWESRGGAAEGEAAWSGAGGERQREKTDQRADQAAVAAQETGRRGGTPLSLFEARTPLASQLADPSCGSARSPPAFVVQHAGAASPLSTHSSSVAASLTSPASRSLASPRAAGPSLLLSFPAVAQEVEYSPSALPGAEASHGGMGSFAPTALFRRSLSAPNLRRLNDRRVSFMPHCDWVGFPAGLYATLVSSGRANLMQSVYGYVSVLGSSASSDFESSSYSSEEEEGVEEGGRRTEEPAETRGHATADDARSRSGSMSSAGSAWGGDRTRMRFRCSTDSGFSSSFSSGDEEELQAPPTAASHDDAGYDAGDDLAKRRGGHRAAAGASRAAQGTARKARGGAKLAAGAGGRGPSRLSRGRDDEEASCERTRTAAEQRKNAELSSSAALRTSRDRNGRQQIRGLQEGTARGAAGRDSHASRLSLLRGGDTRRDDTNRVVAAAPLASRRSRERLPQAGAAEDGDREGGGAQALPAAQGLAARLRSAGRRVPRQWEQGERLSESDLSSDASGVFPLHEEEEEGDSARGTSDERLPEEAGRCGGRAVCSGALRGRETKRELASRRDGSRSLRSTTSSPGVAPSPSQKLLAADEEGGDDRVLFDCSTSLPRWRRYSASERATDGRGRDRGPDAASPQSVSLRREPRGRGGGSVGKAEGARGTRQSCDAGRRLPARSREGREGSRPESGSGAQGGLAGERGRDAHRRREHPGQQAREGGARRKEERRSVGSHGATSRYPFDLRLAAGVPPWWMYAVSPWMASQLPSPSRSRSTSLRPGFCSSPALCSARQQPSVPYACPLYDRDAASLHACYYDPPGPSQTTAHVPQSFSSASPCSSPASSCPSSASSSFATSLSPPVLSFSGASPETRSSAAKHRGPADAGDREAALGDSQPALQSPPSPPSAYLHAHHSGRGGGPSLPFPFLPPLASTAAQAPPLGAPPEAPRAGAGGDSFDYGDRLWCPRAAAVPVRRLRPKRREAGRRKTHSKRRGRDMIHDGAPARLKPRDQPLLGSLPPAPRRHSLSSLHPEAHRSPPALPDPFAAALQRATPAGEPPVPPFWVPAANSAGLPAHELQSGAALRPRLGRGRGGTPSGTGGGGRDRRSVAAASPAGGSGEEPDPTEEGKPDAEGGPPSVSFVSSPSSVSGDGDRWRHQGEDRRSPPPALAGSAEGRASCALARGASDKRKSREEAKAARSAWAPQGGQEGSHFAVSHGSRATPSPRGERASMGAAAAARGGPVPPPWTCWPPSWAPFSLDAAAALRVGLGLGLGMGMSSASLHAGRAAHFSSLDSSPAAGAIPPWFLYPPPAAFPPFAASPELPPDEGREAAGRKGDRAYAGWPPPGASWEGRGGHGAVPTFLEWMLHPRGVPPLHAAGGGALAASSGRRRVGRYRRSRVAPASGGDEEDVREHRRERECEGDEDSDEHRRMQRHAGGRGARERPDWEETFESGIGLGGRKREVSSEDEASCRERARRDEGEGKRSRVRRGGEGGSSRREASADSGDAEARRAKKGRDDAAGVRKHSGKEDAEVRPRRGRSDGADTTLTRSEAEAAAEASRQPDKDRAAREGSRREQDEEKRKV</sequence>
<name>A0A2A9M640_BESBE</name>
<feature type="compositionally biased region" description="Basic and acidic residues" evidence="5">
    <location>
        <begin position="854"/>
        <end position="881"/>
    </location>
</feature>
<feature type="compositionally biased region" description="Low complexity" evidence="5">
    <location>
        <begin position="2095"/>
        <end position="2108"/>
    </location>
</feature>
<comment type="similarity">
    <text evidence="1 4">Belongs to the inositol phosphokinase (IPK) family.</text>
</comment>
<feature type="compositionally biased region" description="Low complexity" evidence="5">
    <location>
        <begin position="1472"/>
        <end position="1490"/>
    </location>
</feature>
<feature type="compositionally biased region" description="Low complexity" evidence="5">
    <location>
        <begin position="1948"/>
        <end position="1972"/>
    </location>
</feature>
<feature type="region of interest" description="Disordered" evidence="5">
    <location>
        <begin position="83"/>
        <end position="200"/>
    </location>
</feature>
<feature type="region of interest" description="Disordered" evidence="5">
    <location>
        <begin position="257"/>
        <end position="301"/>
    </location>
</feature>
<feature type="compositionally biased region" description="Basic and acidic residues" evidence="5">
    <location>
        <begin position="705"/>
        <end position="720"/>
    </location>
</feature>
<dbReference type="GO" id="GO:0000828">
    <property type="term" value="F:inositol hexakisphosphate kinase activity"/>
    <property type="evidence" value="ECO:0007669"/>
    <property type="project" value="TreeGrafter"/>
</dbReference>
<feature type="compositionally biased region" description="Low complexity" evidence="5">
    <location>
        <begin position="2749"/>
        <end position="2765"/>
    </location>
</feature>
<feature type="compositionally biased region" description="Basic and acidic residues" evidence="5">
    <location>
        <begin position="683"/>
        <end position="697"/>
    </location>
</feature>
<feature type="compositionally biased region" description="Basic and acidic residues" evidence="5">
    <location>
        <begin position="1334"/>
        <end position="1367"/>
    </location>
</feature>
<dbReference type="GeneID" id="40307333"/>
<accession>A0A2A9M640</accession>
<dbReference type="GO" id="GO:0032958">
    <property type="term" value="P:inositol phosphate biosynthetic process"/>
    <property type="evidence" value="ECO:0007669"/>
    <property type="project" value="InterPro"/>
</dbReference>
<feature type="compositionally biased region" description="Basic and acidic residues" evidence="5">
    <location>
        <begin position="1493"/>
        <end position="1508"/>
    </location>
</feature>
<proteinExistence type="inferred from homology"/>
<gene>
    <name evidence="6" type="ORF">BESB_022730</name>
</gene>
<feature type="compositionally biased region" description="Polar residues" evidence="5">
    <location>
        <begin position="2192"/>
        <end position="2208"/>
    </location>
</feature>
<feature type="compositionally biased region" description="Basic and acidic residues" evidence="5">
    <location>
        <begin position="581"/>
        <end position="592"/>
    </location>
</feature>
<dbReference type="InterPro" id="IPR005522">
    <property type="entry name" value="IPK"/>
</dbReference>
<dbReference type="GO" id="GO:0046854">
    <property type="term" value="P:phosphatidylinositol phosphate biosynthetic process"/>
    <property type="evidence" value="ECO:0007669"/>
    <property type="project" value="TreeGrafter"/>
</dbReference>
<feature type="compositionally biased region" description="Basic and acidic residues" evidence="5">
    <location>
        <begin position="736"/>
        <end position="756"/>
    </location>
</feature>
<dbReference type="Gene3D" id="3.30.470.160">
    <property type="entry name" value="Inositol polyphosphate kinase"/>
    <property type="match status" value="1"/>
</dbReference>
<comment type="caution">
    <text evidence="6">The sequence shown here is derived from an EMBL/GenBank/DDBJ whole genome shotgun (WGS) entry which is preliminary data.</text>
</comment>
<evidence type="ECO:0000313" key="6">
    <source>
        <dbReference type="EMBL" id="PFH31781.1"/>
    </source>
</evidence>
<feature type="compositionally biased region" description="Low complexity" evidence="5">
    <location>
        <begin position="1905"/>
        <end position="1914"/>
    </location>
</feature>
<feature type="compositionally biased region" description="Basic and acidic residues" evidence="5">
    <location>
        <begin position="1424"/>
        <end position="1440"/>
    </location>
</feature>
<organism evidence="6 7">
    <name type="scientific">Besnoitia besnoiti</name>
    <name type="common">Apicomplexan protozoan</name>
    <dbReference type="NCBI Taxonomy" id="94643"/>
    <lineage>
        <taxon>Eukaryota</taxon>
        <taxon>Sar</taxon>
        <taxon>Alveolata</taxon>
        <taxon>Apicomplexa</taxon>
        <taxon>Conoidasida</taxon>
        <taxon>Coccidia</taxon>
        <taxon>Eucoccidiorida</taxon>
        <taxon>Eimeriorina</taxon>
        <taxon>Sarcocystidae</taxon>
        <taxon>Besnoitia</taxon>
    </lineage>
</organism>
<dbReference type="PANTHER" id="PTHR12400">
    <property type="entry name" value="INOSITOL POLYPHOSPHATE KINASE"/>
    <property type="match status" value="1"/>
</dbReference>
<feature type="compositionally biased region" description="Basic and acidic residues" evidence="5">
    <location>
        <begin position="2497"/>
        <end position="2507"/>
    </location>
</feature>
<feature type="compositionally biased region" description="Low complexity" evidence="5">
    <location>
        <begin position="1368"/>
        <end position="1384"/>
    </location>
</feature>
<evidence type="ECO:0000256" key="2">
    <source>
        <dbReference type="ARBA" id="ARBA00022679"/>
    </source>
</evidence>
<feature type="compositionally biased region" description="Basic and acidic residues" evidence="5">
    <location>
        <begin position="1219"/>
        <end position="1240"/>
    </location>
</feature>
<feature type="compositionally biased region" description="Basic and acidic residues" evidence="5">
    <location>
        <begin position="2296"/>
        <end position="2305"/>
    </location>
</feature>
<feature type="compositionally biased region" description="Low complexity" evidence="5">
    <location>
        <begin position="2845"/>
        <end position="2856"/>
    </location>
</feature>
<feature type="compositionally biased region" description="Low complexity" evidence="5">
    <location>
        <begin position="932"/>
        <end position="961"/>
    </location>
</feature>
<feature type="compositionally biased region" description="Basic and acidic residues" evidence="5">
    <location>
        <begin position="2175"/>
        <end position="2191"/>
    </location>
</feature>
<feature type="region of interest" description="Disordered" evidence="5">
    <location>
        <begin position="2592"/>
        <end position="2659"/>
    </location>
</feature>
<feature type="compositionally biased region" description="Basic and acidic residues" evidence="5">
    <location>
        <begin position="1595"/>
        <end position="1616"/>
    </location>
</feature>
<feature type="compositionally biased region" description="Basic and acidic residues" evidence="5">
    <location>
        <begin position="3176"/>
        <end position="3199"/>
    </location>
</feature>
<feature type="compositionally biased region" description="Low complexity" evidence="5">
    <location>
        <begin position="1141"/>
        <end position="1152"/>
    </location>
</feature>
<feature type="compositionally biased region" description="Basic and acidic residues" evidence="5">
    <location>
        <begin position="3075"/>
        <end position="3158"/>
    </location>
</feature>
<feature type="compositionally biased region" description="Basic and acidic residues" evidence="5">
    <location>
        <begin position="1266"/>
        <end position="1302"/>
    </location>
</feature>
<feature type="compositionally biased region" description="Low complexity" evidence="5">
    <location>
        <begin position="1880"/>
        <end position="1893"/>
    </location>
</feature>
<evidence type="ECO:0000256" key="1">
    <source>
        <dbReference type="ARBA" id="ARBA00007374"/>
    </source>
</evidence>
<dbReference type="KEGG" id="bbes:BESB_022730"/>
<feature type="compositionally biased region" description="Basic and acidic residues" evidence="5">
    <location>
        <begin position="1647"/>
        <end position="1657"/>
    </location>
</feature>
<feature type="compositionally biased region" description="Basic and acidic residues" evidence="5">
    <location>
        <begin position="2800"/>
        <end position="2812"/>
    </location>
</feature>
<feature type="region of interest" description="Disordered" evidence="5">
    <location>
        <begin position="2690"/>
        <end position="2856"/>
    </location>
</feature>
<protein>
    <recommendedName>
        <fullName evidence="4">Kinase</fullName>
        <ecNumber evidence="4">2.7.-.-</ecNumber>
    </recommendedName>
</protein>
<dbReference type="Proteomes" id="UP000224006">
    <property type="component" value="Chromosome XII"/>
</dbReference>
<evidence type="ECO:0000256" key="3">
    <source>
        <dbReference type="ARBA" id="ARBA00022777"/>
    </source>
</evidence>
<feature type="compositionally biased region" description="Low complexity" evidence="5">
    <location>
        <begin position="266"/>
        <end position="301"/>
    </location>
</feature>
<feature type="compositionally biased region" description="Basic and acidic residues" evidence="5">
    <location>
        <begin position="2237"/>
        <end position="2252"/>
    </location>
</feature>
<evidence type="ECO:0000313" key="7">
    <source>
        <dbReference type="Proteomes" id="UP000224006"/>
    </source>
</evidence>
<feature type="region of interest" description="Disordered" evidence="5">
    <location>
        <begin position="2988"/>
        <end position="3199"/>
    </location>
</feature>
<feature type="compositionally biased region" description="Basic and acidic residues" evidence="5">
    <location>
        <begin position="2152"/>
        <end position="2162"/>
    </location>
</feature>
<feature type="compositionally biased region" description="Basic and acidic residues" evidence="5">
    <location>
        <begin position="2766"/>
        <end position="2779"/>
    </location>
</feature>
<feature type="compositionally biased region" description="Basic and acidic residues" evidence="5">
    <location>
        <begin position="2338"/>
        <end position="2348"/>
    </location>
</feature>
<dbReference type="InterPro" id="IPR038286">
    <property type="entry name" value="IPK_sf"/>
</dbReference>
<feature type="region of interest" description="Disordered" evidence="5">
    <location>
        <begin position="2935"/>
        <end position="2955"/>
    </location>
</feature>
<feature type="region of interest" description="Disordered" evidence="5">
    <location>
        <begin position="562"/>
        <end position="1179"/>
    </location>
</feature>
<feature type="compositionally biased region" description="Low complexity" evidence="5">
    <location>
        <begin position="662"/>
        <end position="680"/>
    </location>
</feature>
<feature type="compositionally biased region" description="Basic and acidic residues" evidence="5">
    <location>
        <begin position="1857"/>
        <end position="1879"/>
    </location>
</feature>
<feature type="compositionally biased region" description="Basic and acidic residues" evidence="5">
    <location>
        <begin position="644"/>
        <end position="653"/>
    </location>
</feature>
<dbReference type="OrthoDB" id="334010at2759"/>
<feature type="compositionally biased region" description="Gly residues" evidence="5">
    <location>
        <begin position="2706"/>
        <end position="2717"/>
    </location>
</feature>
<dbReference type="GO" id="GO:0005737">
    <property type="term" value="C:cytoplasm"/>
    <property type="evidence" value="ECO:0007669"/>
    <property type="project" value="TreeGrafter"/>
</dbReference>
<feature type="compositionally biased region" description="Low complexity" evidence="5">
    <location>
        <begin position="2988"/>
        <end position="3002"/>
    </location>
</feature>
<feature type="compositionally biased region" description="Polar residues" evidence="5">
    <location>
        <begin position="2482"/>
        <end position="2491"/>
    </location>
</feature>
<feature type="compositionally biased region" description="Low complexity" evidence="5">
    <location>
        <begin position="1619"/>
        <end position="1642"/>
    </location>
</feature>
<feature type="compositionally biased region" description="Basic and acidic residues" evidence="5">
    <location>
        <begin position="181"/>
        <end position="199"/>
    </location>
</feature>
<dbReference type="RefSeq" id="XP_029215790.1">
    <property type="nucleotide sequence ID" value="XM_029360975.1"/>
</dbReference>
<dbReference type="STRING" id="94643.A0A2A9M640"/>
<feature type="compositionally biased region" description="Basic and acidic residues" evidence="5">
    <location>
        <begin position="2941"/>
        <end position="2953"/>
    </location>
</feature>
<keyword evidence="2 4" id="KW-0808">Transferase</keyword>
<dbReference type="EMBL" id="NWUJ01000013">
    <property type="protein sequence ID" value="PFH31781.1"/>
    <property type="molecule type" value="Genomic_DNA"/>
</dbReference>
<feature type="region of interest" description="Disordered" evidence="5">
    <location>
        <begin position="1193"/>
        <end position="1674"/>
    </location>
</feature>
<evidence type="ECO:0000256" key="4">
    <source>
        <dbReference type="RuleBase" id="RU363090"/>
    </source>
</evidence>
<feature type="compositionally biased region" description="Basic and acidic residues" evidence="5">
    <location>
        <begin position="1984"/>
        <end position="2006"/>
    </location>
</feature>
<feature type="compositionally biased region" description="Basic and acidic residues" evidence="5">
    <location>
        <begin position="914"/>
        <end position="923"/>
    </location>
</feature>
<feature type="compositionally biased region" description="Low complexity" evidence="5">
    <location>
        <begin position="1077"/>
        <end position="1120"/>
    </location>
</feature>
<dbReference type="GO" id="GO:0005634">
    <property type="term" value="C:nucleus"/>
    <property type="evidence" value="ECO:0007669"/>
    <property type="project" value="TreeGrafter"/>
</dbReference>
<feature type="compositionally biased region" description="Low complexity" evidence="5">
    <location>
        <begin position="98"/>
        <end position="110"/>
    </location>
</feature>
<dbReference type="SUPFAM" id="SSF56104">
    <property type="entry name" value="SAICAR synthase-like"/>
    <property type="match status" value="1"/>
</dbReference>
<keyword evidence="7" id="KW-1185">Reference proteome</keyword>
<dbReference type="VEuPathDB" id="ToxoDB:BESB_022730"/>
<dbReference type="Pfam" id="PF03770">
    <property type="entry name" value="IPK"/>
    <property type="match status" value="1"/>
</dbReference>
<feature type="compositionally biased region" description="Low complexity" evidence="5">
    <location>
        <begin position="148"/>
        <end position="157"/>
    </location>
</feature>
<feature type="region of interest" description="Disordered" evidence="5">
    <location>
        <begin position="1840"/>
        <end position="2355"/>
    </location>
</feature>
<dbReference type="PANTHER" id="PTHR12400:SF21">
    <property type="entry name" value="KINASE"/>
    <property type="match status" value="1"/>
</dbReference>
<reference evidence="6 7" key="1">
    <citation type="submission" date="2017-09" db="EMBL/GenBank/DDBJ databases">
        <title>Genome sequencing of Besnoitia besnoiti strain Bb-Ger1.</title>
        <authorList>
            <person name="Schares G."/>
            <person name="Venepally P."/>
            <person name="Lorenzi H.A."/>
        </authorList>
    </citation>
    <scope>NUCLEOTIDE SEQUENCE [LARGE SCALE GENOMIC DNA]</scope>
    <source>
        <strain evidence="6 7">Bb-Ger1</strain>
    </source>
</reference>